<evidence type="ECO:0000259" key="2">
    <source>
        <dbReference type="Pfam" id="PF19036"/>
    </source>
</evidence>
<feature type="region of interest" description="Disordered" evidence="1">
    <location>
        <begin position="1"/>
        <end position="74"/>
    </location>
</feature>
<dbReference type="OrthoDB" id="272411at2759"/>
<dbReference type="AlphaFoldDB" id="A0A0S4ILB8"/>
<proteinExistence type="predicted"/>
<reference evidence="5" key="1">
    <citation type="submission" date="2015-09" db="EMBL/GenBank/DDBJ databases">
        <authorList>
            <consortium name="Pathogen Informatics"/>
        </authorList>
    </citation>
    <scope>NUCLEOTIDE SEQUENCE [LARGE SCALE GENOMIC DNA]</scope>
    <source>
        <strain evidence="5">Lake Konstanz</strain>
    </source>
</reference>
<feature type="domain" description="FUZ/MON1/HPS1 second Longin" evidence="3">
    <location>
        <begin position="253"/>
        <end position="342"/>
    </location>
</feature>
<dbReference type="PANTHER" id="PTHR13027:SF7">
    <property type="entry name" value="VACUOLAR FUSION PROTEIN MON1 HOMOLOG"/>
    <property type="match status" value="1"/>
</dbReference>
<dbReference type="GO" id="GO:0016192">
    <property type="term" value="P:vesicle-mediated transport"/>
    <property type="evidence" value="ECO:0007669"/>
    <property type="project" value="InterPro"/>
</dbReference>
<dbReference type="Proteomes" id="UP000051952">
    <property type="component" value="Unassembled WGS sequence"/>
</dbReference>
<accession>A0A0S4ILB8</accession>
<evidence type="ECO:0000313" key="4">
    <source>
        <dbReference type="EMBL" id="CUE71301.1"/>
    </source>
</evidence>
<evidence type="ECO:0000256" key="1">
    <source>
        <dbReference type="SAM" id="MobiDB-lite"/>
    </source>
</evidence>
<dbReference type="InterPro" id="IPR043972">
    <property type="entry name" value="FUZ/MON1/HPS1_longin_1"/>
</dbReference>
<feature type="compositionally biased region" description="Basic and acidic residues" evidence="1">
    <location>
        <begin position="1"/>
        <end position="11"/>
    </location>
</feature>
<sequence length="494" mass="55422">MSTIEEVAHTEDEQEPNIIEVSATLIGDENEDDDDDNQENEDRPAHQSAIMLSPERPGGEAELENSSDELTNPIEEENWRRRRKHVFILSSAGKPVFSRYGDESDFSELFGILQVLMSMAQSSGTNETLRRVTAGPEFVIHFHTVGELSYVMVSRTEESTKSCVRQLRLLHLQMLSVLPTVNAVLTKSPGYDVRRMFSNVDAAAMRQLIKRMSCDPTFIFRAASVVAMGLELRRDVERALVESRNHEVNPEDHLYSLALHDSALVASISPKDQPLHIDDFLLLINFVAIVCSNQQGEIWAPICLPKFNDTGYLWCYCTKFEPCGLTLVQLATAQDAFPALSRRATVVQQALQSKSLELQAVFKKSVGLNWTALSSWDPPSTLQWFAACTDAKQMVSTRLPLPLANSKQLKKFTLRLFARLRDKLGILSRASHPVIIHSTEEQSYVIVKLKTFEGFGLFLPCTPRKQMVDTVVRALKTTAAKESTVLLIKAVNWA</sequence>
<evidence type="ECO:0008006" key="6">
    <source>
        <dbReference type="Google" id="ProtNLM"/>
    </source>
</evidence>
<dbReference type="OMA" id="TKTCAIT"/>
<feature type="compositionally biased region" description="Acidic residues" evidence="1">
    <location>
        <begin position="28"/>
        <end position="39"/>
    </location>
</feature>
<dbReference type="Pfam" id="PF19036">
    <property type="entry name" value="Fuz_longin_1"/>
    <property type="match status" value="1"/>
</dbReference>
<feature type="domain" description="FUZ/MON1/HPS1 first Longin" evidence="2">
    <location>
        <begin position="84"/>
        <end position="199"/>
    </location>
</feature>
<dbReference type="InterPro" id="IPR004353">
    <property type="entry name" value="Mon1"/>
</dbReference>
<dbReference type="GO" id="GO:0006623">
    <property type="term" value="P:protein targeting to vacuole"/>
    <property type="evidence" value="ECO:0007669"/>
    <property type="project" value="InterPro"/>
</dbReference>
<dbReference type="PANTHER" id="PTHR13027">
    <property type="entry name" value="SAND PROTEIN-RELATED"/>
    <property type="match status" value="1"/>
</dbReference>
<evidence type="ECO:0000259" key="3">
    <source>
        <dbReference type="Pfam" id="PF19037"/>
    </source>
</evidence>
<protein>
    <recommendedName>
        <fullName evidence="6">Vacuolar fusion protein MON1 homolog</fullName>
    </recommendedName>
</protein>
<organism evidence="4 5">
    <name type="scientific">Bodo saltans</name>
    <name type="common">Flagellated protozoan</name>
    <dbReference type="NCBI Taxonomy" id="75058"/>
    <lineage>
        <taxon>Eukaryota</taxon>
        <taxon>Discoba</taxon>
        <taxon>Euglenozoa</taxon>
        <taxon>Kinetoplastea</taxon>
        <taxon>Metakinetoplastina</taxon>
        <taxon>Eubodonida</taxon>
        <taxon>Bodonidae</taxon>
        <taxon>Bodo</taxon>
    </lineage>
</organism>
<gene>
    <name evidence="4" type="ORF">BSAL_53065</name>
</gene>
<dbReference type="PRINTS" id="PR01546">
    <property type="entry name" value="YEAST73DUF"/>
</dbReference>
<name>A0A0S4ILB8_BODSA</name>
<dbReference type="Pfam" id="PF19037">
    <property type="entry name" value="Fuz_longin_2"/>
    <property type="match status" value="1"/>
</dbReference>
<keyword evidence="5" id="KW-1185">Reference proteome</keyword>
<dbReference type="VEuPathDB" id="TriTrypDB:BSAL_53065"/>
<evidence type="ECO:0000313" key="5">
    <source>
        <dbReference type="Proteomes" id="UP000051952"/>
    </source>
</evidence>
<dbReference type="EMBL" id="CYKH01000105">
    <property type="protein sequence ID" value="CUE71301.1"/>
    <property type="molecule type" value="Genomic_DNA"/>
</dbReference>
<dbReference type="InterPro" id="IPR043971">
    <property type="entry name" value="FUZ/MON1/HPS1_longin_2"/>
</dbReference>